<reference evidence="9 10" key="1">
    <citation type="journal article" date="2015" name="Genome Announc.">
        <title>Complete Genome Sequence of Spiroplasma turonicum Strain Tab4cT, a Parasite of a Horse Fly, Haematopota sp. (Diptera: Tabanidae).</title>
        <authorList>
            <person name="Davis R.E."/>
            <person name="Shao J."/>
            <person name="Zhao Y."/>
            <person name="Gasparich G.E."/>
            <person name="Gaynor B.J."/>
            <person name="Donofrio N."/>
        </authorList>
    </citation>
    <scope>NUCLEOTIDE SEQUENCE [LARGE SCALE GENOMIC DNA]</scope>
    <source>
        <strain evidence="9 10">Tab4c</strain>
    </source>
</reference>
<feature type="transmembrane region" description="Helical" evidence="7">
    <location>
        <begin position="372"/>
        <end position="397"/>
    </location>
</feature>
<dbReference type="OrthoDB" id="9773221at2"/>
<dbReference type="NCBIfam" id="NF043081">
    <property type="entry name" value="MMSYN1_0165"/>
    <property type="match status" value="1"/>
</dbReference>
<dbReference type="CDD" id="cd06261">
    <property type="entry name" value="TM_PBP2"/>
    <property type="match status" value="1"/>
</dbReference>
<accession>A0A0K1P722</accession>
<keyword evidence="6 7" id="KW-0472">Membrane</keyword>
<dbReference type="GO" id="GO:0055085">
    <property type="term" value="P:transmembrane transport"/>
    <property type="evidence" value="ECO:0007669"/>
    <property type="project" value="InterPro"/>
</dbReference>
<feature type="transmembrane region" description="Helical" evidence="7">
    <location>
        <begin position="271"/>
        <end position="293"/>
    </location>
</feature>
<evidence type="ECO:0000256" key="1">
    <source>
        <dbReference type="ARBA" id="ARBA00004651"/>
    </source>
</evidence>
<dbReference type="PATRIC" id="fig|216946.3.peg.443"/>
<dbReference type="SUPFAM" id="SSF161098">
    <property type="entry name" value="MetI-like"/>
    <property type="match status" value="1"/>
</dbReference>
<dbReference type="KEGG" id="stur:STURON_00441"/>
<name>A0A0K1P722_9MOLU</name>
<dbReference type="PROSITE" id="PS50928">
    <property type="entry name" value="ABC_TM1"/>
    <property type="match status" value="1"/>
</dbReference>
<keyword evidence="4 7" id="KW-0812">Transmembrane</keyword>
<dbReference type="InterPro" id="IPR035906">
    <property type="entry name" value="MetI-like_sf"/>
</dbReference>
<feature type="transmembrane region" description="Helical" evidence="7">
    <location>
        <begin position="66"/>
        <end position="88"/>
    </location>
</feature>
<dbReference type="PANTHER" id="PTHR30465">
    <property type="entry name" value="INNER MEMBRANE ABC TRANSPORTER"/>
    <property type="match status" value="1"/>
</dbReference>
<dbReference type="EMBL" id="CP012328">
    <property type="protein sequence ID" value="AKU79687.1"/>
    <property type="molecule type" value="Genomic_DNA"/>
</dbReference>
<feature type="transmembrane region" description="Helical" evidence="7">
    <location>
        <begin position="229"/>
        <end position="251"/>
    </location>
</feature>
<keyword evidence="10" id="KW-1185">Reference proteome</keyword>
<keyword evidence="2 7" id="KW-0813">Transport</keyword>
<evidence type="ECO:0000256" key="6">
    <source>
        <dbReference type="ARBA" id="ARBA00023136"/>
    </source>
</evidence>
<dbReference type="STRING" id="216946.STURO_v1c04390"/>
<dbReference type="Proteomes" id="UP000067243">
    <property type="component" value="Chromosome"/>
</dbReference>
<sequence length="403" mass="45700">MEKEVEKLADDTELSNIIDSLENKLNDSGSKKAFFEKLKYSWNKLREVNKEFLKKTPLLMYSLKRIIYAFITLYIAIAVVYVLMVAFIRDADIMNDFNVAKPPVKINSPEYFEWVKNKKIALGIYGPMIEQIFNYLKNITPFIPKEIRMPLKVSNMGITWGEPQTKWFWLGLILNKSNGIINYPVMDSFKDAMPISFTIGFSAVIISYLFGVPLGIIAAKNKEKPIDSFISWLFLLIISAPATIIIALFWMFSLKYMGSAGIWDEDDYTNFLAVIGVVLLIMPSIVISTRRYVIDEMTADYTRFAQSKGLSSSYIFYVHIFRNAGIRIIRLIPGALILSLFGSSILVERFWSAPGMSKYILTGVSTNDVFVVLGYITLSAGVGVFSSLISDLILVLMDPRVKL</sequence>
<evidence type="ECO:0000313" key="10">
    <source>
        <dbReference type="Proteomes" id="UP000067243"/>
    </source>
</evidence>
<keyword evidence="3" id="KW-1003">Cell membrane</keyword>
<keyword evidence="5 7" id="KW-1133">Transmembrane helix</keyword>
<dbReference type="RefSeq" id="WP_075048281.1">
    <property type="nucleotide sequence ID" value="NZ_CP012328.1"/>
</dbReference>
<feature type="transmembrane region" description="Helical" evidence="7">
    <location>
        <begin position="331"/>
        <end position="352"/>
    </location>
</feature>
<dbReference type="Pfam" id="PF00528">
    <property type="entry name" value="BPD_transp_1"/>
    <property type="match status" value="1"/>
</dbReference>
<dbReference type="InterPro" id="IPR000515">
    <property type="entry name" value="MetI-like"/>
</dbReference>
<evidence type="ECO:0000256" key="5">
    <source>
        <dbReference type="ARBA" id="ARBA00022989"/>
    </source>
</evidence>
<comment type="similarity">
    <text evidence="7">Belongs to the binding-protein-dependent transport system permease family.</text>
</comment>
<evidence type="ECO:0000259" key="8">
    <source>
        <dbReference type="PROSITE" id="PS50928"/>
    </source>
</evidence>
<feature type="transmembrane region" description="Helical" evidence="7">
    <location>
        <begin position="195"/>
        <end position="217"/>
    </location>
</feature>
<proteinExistence type="inferred from homology"/>
<gene>
    <name evidence="9" type="ORF">STURON_00441</name>
</gene>
<evidence type="ECO:0000256" key="3">
    <source>
        <dbReference type="ARBA" id="ARBA00022475"/>
    </source>
</evidence>
<protein>
    <submittedName>
        <fullName evidence="9">Oligopeptide ABC transporter permease component</fullName>
    </submittedName>
</protein>
<dbReference type="PANTHER" id="PTHR30465:SF0">
    <property type="entry name" value="OLIGOPEPTIDE TRANSPORT SYSTEM PERMEASE PROTEIN APPB"/>
    <property type="match status" value="1"/>
</dbReference>
<evidence type="ECO:0000313" key="9">
    <source>
        <dbReference type="EMBL" id="AKU79687.1"/>
    </source>
</evidence>
<comment type="subcellular location">
    <subcellularLocation>
        <location evidence="1 7">Cell membrane</location>
        <topology evidence="1 7">Multi-pass membrane protein</topology>
    </subcellularLocation>
</comment>
<feature type="domain" description="ABC transmembrane type-1" evidence="8">
    <location>
        <begin position="193"/>
        <end position="394"/>
    </location>
</feature>
<dbReference type="AlphaFoldDB" id="A0A0K1P722"/>
<evidence type="ECO:0000256" key="2">
    <source>
        <dbReference type="ARBA" id="ARBA00022448"/>
    </source>
</evidence>
<organism evidence="9 10">
    <name type="scientific">Spiroplasma turonicum</name>
    <dbReference type="NCBI Taxonomy" id="216946"/>
    <lineage>
        <taxon>Bacteria</taxon>
        <taxon>Bacillati</taxon>
        <taxon>Mycoplasmatota</taxon>
        <taxon>Mollicutes</taxon>
        <taxon>Entomoplasmatales</taxon>
        <taxon>Spiroplasmataceae</taxon>
        <taxon>Spiroplasma</taxon>
    </lineage>
</organism>
<evidence type="ECO:0000256" key="7">
    <source>
        <dbReference type="RuleBase" id="RU363032"/>
    </source>
</evidence>
<dbReference type="GO" id="GO:0005886">
    <property type="term" value="C:plasma membrane"/>
    <property type="evidence" value="ECO:0007669"/>
    <property type="project" value="UniProtKB-SubCell"/>
</dbReference>
<evidence type="ECO:0000256" key="4">
    <source>
        <dbReference type="ARBA" id="ARBA00022692"/>
    </source>
</evidence>
<dbReference type="Gene3D" id="1.10.3720.10">
    <property type="entry name" value="MetI-like"/>
    <property type="match status" value="1"/>
</dbReference>